<proteinExistence type="predicted"/>
<gene>
    <name evidence="3" type="ORF">GCM10025881_24130</name>
</gene>
<name>A0ABQ6K885_9MICO</name>
<feature type="transmembrane region" description="Helical" evidence="2">
    <location>
        <begin position="91"/>
        <end position="123"/>
    </location>
</feature>
<organism evidence="3 4">
    <name type="scientific">Pseudolysinimonas kribbensis</name>
    <dbReference type="NCBI Taxonomy" id="433641"/>
    <lineage>
        <taxon>Bacteria</taxon>
        <taxon>Bacillati</taxon>
        <taxon>Actinomycetota</taxon>
        <taxon>Actinomycetes</taxon>
        <taxon>Micrococcales</taxon>
        <taxon>Microbacteriaceae</taxon>
        <taxon>Pseudolysinimonas</taxon>
    </lineage>
</organism>
<keyword evidence="2" id="KW-0472">Membrane</keyword>
<protein>
    <submittedName>
        <fullName evidence="3">Uncharacterized protein</fullName>
    </submittedName>
</protein>
<keyword evidence="2" id="KW-1133">Transmembrane helix</keyword>
<accession>A0ABQ6K885</accession>
<evidence type="ECO:0000256" key="1">
    <source>
        <dbReference type="SAM" id="MobiDB-lite"/>
    </source>
</evidence>
<feature type="compositionally biased region" description="Pro residues" evidence="1">
    <location>
        <begin position="151"/>
        <end position="160"/>
    </location>
</feature>
<evidence type="ECO:0000256" key="2">
    <source>
        <dbReference type="SAM" id="Phobius"/>
    </source>
</evidence>
<keyword evidence="4" id="KW-1185">Reference proteome</keyword>
<dbReference type="EMBL" id="BSVB01000001">
    <property type="protein sequence ID" value="GMA95589.1"/>
    <property type="molecule type" value="Genomic_DNA"/>
</dbReference>
<dbReference type="Proteomes" id="UP001157034">
    <property type="component" value="Unassembled WGS sequence"/>
</dbReference>
<evidence type="ECO:0000313" key="3">
    <source>
        <dbReference type="EMBL" id="GMA95589.1"/>
    </source>
</evidence>
<feature type="region of interest" description="Disordered" evidence="1">
    <location>
        <begin position="136"/>
        <end position="172"/>
    </location>
</feature>
<sequence length="172" mass="17549">MVPLGIVAWDLLWNIGFVASIVAFGVAWGALRLYRIGSNGVFGRSGAIAVAVVTIATLVLAFVSGYAVALVAPFSKAAGTSIPESLVDGRFWGIVVQAMTTGPALISLLLAAAFGALGCFTLLRSAFRVTRPGAASGQVAAPSAPHQPGDPGVPPVPPAPRRLMQDDDDPNG</sequence>
<keyword evidence="2" id="KW-0812">Transmembrane</keyword>
<evidence type="ECO:0000313" key="4">
    <source>
        <dbReference type="Proteomes" id="UP001157034"/>
    </source>
</evidence>
<comment type="caution">
    <text evidence="3">The sequence shown here is derived from an EMBL/GenBank/DDBJ whole genome shotgun (WGS) entry which is preliminary data.</text>
</comment>
<feature type="transmembrane region" description="Helical" evidence="2">
    <location>
        <begin position="12"/>
        <end position="34"/>
    </location>
</feature>
<reference evidence="4" key="1">
    <citation type="journal article" date="2019" name="Int. J. Syst. Evol. Microbiol.">
        <title>The Global Catalogue of Microorganisms (GCM) 10K type strain sequencing project: providing services to taxonomists for standard genome sequencing and annotation.</title>
        <authorList>
            <consortium name="The Broad Institute Genomics Platform"/>
            <consortium name="The Broad Institute Genome Sequencing Center for Infectious Disease"/>
            <person name="Wu L."/>
            <person name="Ma J."/>
        </authorList>
    </citation>
    <scope>NUCLEOTIDE SEQUENCE [LARGE SCALE GENOMIC DNA]</scope>
    <source>
        <strain evidence="4">NBRC 108894</strain>
    </source>
</reference>
<feature type="transmembrane region" description="Helical" evidence="2">
    <location>
        <begin position="46"/>
        <end position="71"/>
    </location>
</feature>